<dbReference type="GO" id="GO:0005975">
    <property type="term" value="P:carbohydrate metabolic process"/>
    <property type="evidence" value="ECO:0007669"/>
    <property type="project" value="UniProtKB-ARBA"/>
</dbReference>
<evidence type="ECO:0000313" key="4">
    <source>
        <dbReference type="EMBL" id="MDG3015765.1"/>
    </source>
</evidence>
<keyword evidence="5" id="KW-1185">Reference proteome</keyword>
<accession>A0A9X4M0J9</accession>
<name>A0A9X4M0J9_9ACTN</name>
<dbReference type="Gene3D" id="2.60.40.10">
    <property type="entry name" value="Immunoglobulins"/>
    <property type="match status" value="3"/>
</dbReference>
<evidence type="ECO:0000256" key="1">
    <source>
        <dbReference type="SAM" id="MobiDB-lite"/>
    </source>
</evidence>
<comment type="caution">
    <text evidence="4">The sequence shown here is derived from an EMBL/GenBank/DDBJ whole genome shotgun (WGS) entry which is preliminary data.</text>
</comment>
<dbReference type="PROSITE" id="PS50194">
    <property type="entry name" value="FILAMIN_REPEAT"/>
    <property type="match status" value="1"/>
</dbReference>
<dbReference type="Proteomes" id="UP001152755">
    <property type="component" value="Unassembled WGS sequence"/>
</dbReference>
<feature type="compositionally biased region" description="Gly residues" evidence="1">
    <location>
        <begin position="472"/>
        <end position="488"/>
    </location>
</feature>
<gene>
    <name evidence="4" type="ORF">NVS88_14480</name>
</gene>
<proteinExistence type="predicted"/>
<dbReference type="Pfam" id="PF16640">
    <property type="entry name" value="Big_3_5"/>
    <property type="match status" value="3"/>
</dbReference>
<dbReference type="InterPro" id="IPR032109">
    <property type="entry name" value="Big_3_5"/>
</dbReference>
<feature type="domain" description="Bacterial Ig-like" evidence="3">
    <location>
        <begin position="199"/>
        <end position="278"/>
    </location>
</feature>
<dbReference type="EMBL" id="JANRHA010000009">
    <property type="protein sequence ID" value="MDG3015765.1"/>
    <property type="molecule type" value="Genomic_DNA"/>
</dbReference>
<feature type="chain" id="PRO_5040811764" evidence="2">
    <location>
        <begin position="20"/>
        <end position="501"/>
    </location>
</feature>
<protein>
    <submittedName>
        <fullName evidence="4">Ig-like domain-containing protein</fullName>
    </submittedName>
</protein>
<organism evidence="4 5">
    <name type="scientific">Speluncibacter jeojiensis</name>
    <dbReference type="NCBI Taxonomy" id="2710754"/>
    <lineage>
        <taxon>Bacteria</taxon>
        <taxon>Bacillati</taxon>
        <taxon>Actinomycetota</taxon>
        <taxon>Actinomycetes</taxon>
        <taxon>Mycobacteriales</taxon>
        <taxon>Speluncibacteraceae</taxon>
        <taxon>Speluncibacter</taxon>
    </lineage>
</organism>
<evidence type="ECO:0000256" key="2">
    <source>
        <dbReference type="SAM" id="SignalP"/>
    </source>
</evidence>
<feature type="domain" description="Bacterial Ig-like" evidence="3">
    <location>
        <begin position="393"/>
        <end position="470"/>
    </location>
</feature>
<feature type="compositionally biased region" description="Low complexity" evidence="1">
    <location>
        <begin position="457"/>
        <end position="471"/>
    </location>
</feature>
<reference evidence="4" key="1">
    <citation type="submission" date="2022-08" db="EMBL/GenBank/DDBJ databases">
        <title>Genome analysis of Corynebacteriales strain.</title>
        <authorList>
            <person name="Lee S.D."/>
        </authorList>
    </citation>
    <scope>NUCLEOTIDE SEQUENCE</scope>
    <source>
        <strain evidence="4">D3-21</strain>
    </source>
</reference>
<evidence type="ECO:0000259" key="3">
    <source>
        <dbReference type="Pfam" id="PF16640"/>
    </source>
</evidence>
<dbReference type="InterPro" id="IPR013783">
    <property type="entry name" value="Ig-like_fold"/>
</dbReference>
<dbReference type="RefSeq" id="WP_332520242.1">
    <property type="nucleotide sequence ID" value="NZ_JANRHA010000009.1"/>
</dbReference>
<feature type="domain" description="Bacterial Ig-like" evidence="3">
    <location>
        <begin position="296"/>
        <end position="374"/>
    </location>
</feature>
<keyword evidence="2" id="KW-0732">Signal</keyword>
<feature type="signal peptide" evidence="2">
    <location>
        <begin position="1"/>
        <end position="19"/>
    </location>
</feature>
<dbReference type="InterPro" id="IPR017868">
    <property type="entry name" value="Filamin/ABP280_repeat-like"/>
</dbReference>
<sequence length="501" mass="49075">MSKKVLRRVVAGAGSVALAGGMVATVGAGLAAAAPIASPQSWGSHGVAFTRTIDKTSPNVGDTVRVTTTTATSGVDTAYIYRIQDFHPACLTYVGNSARVDGTVENAANVEVNADTNGLGYALLKNDSPGWYIGLNKSRSFSFDYTVGPGCAGGTDLMTTLTAKYYSVAKAWSGTDALANKGPTLSVAKVASTTALAAVQNVQVRQASTLSATVTGGRSGDPVDFYDAGTKIGSGVLDGSGKASFQWTPTVKGAHSLQAKFPDTGYATGSQSAVQNVNATQANVNSTVAVGAVAGAQVGKASTLAATVTPAGAGGTVTFKDGAATIASAPVGADGKASYNWTPATAGDHAITAEFSGRDGVNASTGGPVTVAVADQPAESTPSTTTLNGLSGAQVGKATTVSAKVSPANAGGTVTFKDGDTVIGTGQVGADGTASTNWTPATSGQRTLTAEFSGNGTVTSSSDQVSVSVAPGTGGGTPGTPGTGGGTGSLSNLLGGFGSSK</sequence>
<feature type="region of interest" description="Disordered" evidence="1">
    <location>
        <begin position="455"/>
        <end position="501"/>
    </location>
</feature>
<evidence type="ECO:0000313" key="5">
    <source>
        <dbReference type="Proteomes" id="UP001152755"/>
    </source>
</evidence>
<dbReference type="AlphaFoldDB" id="A0A9X4M0J9"/>